<dbReference type="InterPro" id="IPR027417">
    <property type="entry name" value="P-loop_NTPase"/>
</dbReference>
<accession>A0A644W876</accession>
<name>A0A644W876_9ZZZZ</name>
<comment type="caution">
    <text evidence="2">The sequence shown here is derived from an EMBL/GenBank/DDBJ whole genome shotgun (WGS) entry which is preliminary data.</text>
</comment>
<sequence length="959" mass="111771">MNSFLYRIATAYYRNHSHDLNTFTFVFPNRRAGLFFQQYLSEITDIPLFSPEITTIDNCFVQASGLQLADKLSMLFRLYRIYQSISHSEESFDAFVFWGETLLSDFNEVDKYRVDAKQLFTNITELKEIDQLFDVFSEKQIEAIRHFWQHFEPVANSKSQEHFMATWEILYPVYARFRQELQEEKTGYEGMIARHVTEKLLQNEYVEWFDNKKFVFIGFNALNPCEKALMSALQKRNQADFYWDYEANELRDPDNPASMFYKENTLLFQSQYKIPSVTERLEDKDFELTEIPSNIGQAKQIYHILKDLYPEAHEQSYLKTAVIIPDENLLLPVLHSIPDTIAKINVTMGYPLQLTPVAGLIDHIFELHKRKRTIDGVSKFYHLSVANIINHQFVVLICGDVVSQIHDEMVKKNLIYVDAKTLKRNELLNLIFNPDIDSNNLLPYLLEIIKKLYSSWNKINTEKSDYQMESGFLYQYYITINRISGILKSQASEVKMKLETLISLIKQLTQGISIPFVGEPLDGLQIIGALETRGLDFENIIISSFNEGIFPKKGYTNSFIPYHLRKGFSLPTYEHQDAITSYNFYRLIHRGRKIHLLFDSRIDNGSTGEVSRFYQQLKYHYNLNIKEKKITYDVSIKTPEVICIEKNNQIQEKFKPFFDLSEIDTHLSASSINTYIKCPLQFYFTYIEQIKPVDEVSENMETNVFGSIFHEVIQKLYDQYAGRVVTVEILEAWIKNEVHINRLISQAFAFHYYKQPKGSTVELTGNNLLIARVILKYVCGVLENDKLRAPFDYIEGEKRCFGHLPTKFGVVKIKGIIDRVDAKDGVVRILDYKTGAGSLEFRSWNDLFAHHQEPKKQASHVLQTFLYGFLYKKESRHGVIMPGIVYTKQIFNEQFSNQILFKPAKNTSIPVENYADYETEFISGLTACVEELFDPEIPFVQTNSIEACSYCDFKTICNR</sequence>
<proteinExistence type="predicted"/>
<reference evidence="2" key="1">
    <citation type="submission" date="2019-08" db="EMBL/GenBank/DDBJ databases">
        <authorList>
            <person name="Kucharzyk K."/>
            <person name="Murdoch R.W."/>
            <person name="Higgins S."/>
            <person name="Loffler F."/>
        </authorList>
    </citation>
    <scope>NUCLEOTIDE SEQUENCE</scope>
</reference>
<dbReference type="Gene3D" id="3.90.320.10">
    <property type="match status" value="2"/>
</dbReference>
<evidence type="ECO:0000259" key="1">
    <source>
        <dbReference type="Pfam" id="PF12705"/>
    </source>
</evidence>
<dbReference type="InterPro" id="IPR011604">
    <property type="entry name" value="PDDEXK-like_dom_sf"/>
</dbReference>
<organism evidence="2">
    <name type="scientific">bioreactor metagenome</name>
    <dbReference type="NCBI Taxonomy" id="1076179"/>
    <lineage>
        <taxon>unclassified sequences</taxon>
        <taxon>metagenomes</taxon>
        <taxon>ecological metagenomes</taxon>
    </lineage>
</organism>
<protein>
    <recommendedName>
        <fullName evidence="1">PD-(D/E)XK endonuclease-like domain-containing protein</fullName>
    </recommendedName>
</protein>
<dbReference type="InterPro" id="IPR038726">
    <property type="entry name" value="PDDEXK_AddAB-type"/>
</dbReference>
<dbReference type="SUPFAM" id="SSF52540">
    <property type="entry name" value="P-loop containing nucleoside triphosphate hydrolases"/>
    <property type="match status" value="1"/>
</dbReference>
<gene>
    <name evidence="2" type="ORF">SDC9_46257</name>
</gene>
<dbReference type="EMBL" id="VSSQ01000704">
    <property type="protein sequence ID" value="MPM00035.1"/>
    <property type="molecule type" value="Genomic_DNA"/>
</dbReference>
<dbReference type="Pfam" id="PF12705">
    <property type="entry name" value="PDDEXK_1"/>
    <property type="match status" value="1"/>
</dbReference>
<evidence type="ECO:0000313" key="2">
    <source>
        <dbReference type="EMBL" id="MPM00035.1"/>
    </source>
</evidence>
<dbReference type="AlphaFoldDB" id="A0A644W876"/>
<feature type="domain" description="PD-(D/E)XK endonuclease-like" evidence="1">
    <location>
        <begin position="666"/>
        <end position="958"/>
    </location>
</feature>